<dbReference type="VEuPathDB" id="FungiDB:CXQ85_004946"/>
<sequence length="256" mass="28448">MPPTEAPPAYTPISKKASSVIPDDQLWALRGYDIVYIVDDSSSMAWTEKKSGIVPWPHARDALMTLSNICADWDEDGQDIWFLNKRAPVLGVSPERIQEEFDGRTPCGGTNMGKTLLNLAQKYFEDYKQGSTKPVNILAITDGQFSDDVASVVRWIVQQLETLNAPPNQMGIQFVQIGADPAAKKCLKMLDDDLEKKGLARDIVDTVPWDNKKVDGAKFSGKYLAKVVCGAINKRLDADSGMAPKKRWVKRIFNKS</sequence>
<keyword evidence="2" id="KW-1185">Reference proteome</keyword>
<organism evidence="1 2">
    <name type="scientific">Candidozyma haemuli</name>
    <dbReference type="NCBI Taxonomy" id="45357"/>
    <lineage>
        <taxon>Eukaryota</taxon>
        <taxon>Fungi</taxon>
        <taxon>Dikarya</taxon>
        <taxon>Ascomycota</taxon>
        <taxon>Saccharomycotina</taxon>
        <taxon>Pichiomycetes</taxon>
        <taxon>Metschnikowiaceae</taxon>
        <taxon>Candidozyma</taxon>
    </lineage>
</organism>
<dbReference type="RefSeq" id="XP_025343318.1">
    <property type="nucleotide sequence ID" value="XM_025488551.1"/>
</dbReference>
<dbReference type="STRING" id="45357.A0A2V1AWZ1"/>
<evidence type="ECO:0000313" key="1">
    <source>
        <dbReference type="EMBL" id="PVH22378.1"/>
    </source>
</evidence>
<reference evidence="1 2" key="1">
    <citation type="submission" date="2017-12" db="EMBL/GenBank/DDBJ databases">
        <title>Genome Sequence of a Multidrug-Resistant Candida haemulonii Isolate from a Patient with Chronic Leg Ulcers in Israel.</title>
        <authorList>
            <person name="Chow N.A."/>
            <person name="Gade L."/>
            <person name="Batra D."/>
            <person name="Rowe L.A."/>
            <person name="Ben-Ami R."/>
            <person name="Loparev V.N."/>
            <person name="Litvintseva A.P."/>
        </authorList>
    </citation>
    <scope>NUCLEOTIDE SEQUENCE [LARGE SCALE GENOMIC DNA]</scope>
    <source>
        <strain evidence="1 2">B11899</strain>
    </source>
</reference>
<dbReference type="OrthoDB" id="2142040at2759"/>
<name>A0A2V1AWZ1_9ASCO</name>
<dbReference type="Proteomes" id="UP000244309">
    <property type="component" value="Unassembled WGS sequence"/>
</dbReference>
<dbReference type="SUPFAM" id="SSF53300">
    <property type="entry name" value="vWA-like"/>
    <property type="match status" value="1"/>
</dbReference>
<dbReference type="EMBL" id="PKFO01000008">
    <property type="protein sequence ID" value="PVH22378.1"/>
    <property type="molecule type" value="Genomic_DNA"/>
</dbReference>
<dbReference type="PANTHER" id="PTHR34706:SF1">
    <property type="entry name" value="VWFA DOMAIN-CONTAINING PROTEIN"/>
    <property type="match status" value="1"/>
</dbReference>
<dbReference type="InterPro" id="IPR036465">
    <property type="entry name" value="vWFA_dom_sf"/>
</dbReference>
<dbReference type="PANTHER" id="PTHR34706">
    <property type="entry name" value="SLR1338 PROTEIN"/>
    <property type="match status" value="1"/>
</dbReference>
<dbReference type="Gene3D" id="3.40.50.410">
    <property type="entry name" value="von Willebrand factor, type A domain"/>
    <property type="match status" value="1"/>
</dbReference>
<comment type="caution">
    <text evidence="1">The sequence shown here is derived from an EMBL/GenBank/DDBJ whole genome shotgun (WGS) entry which is preliminary data.</text>
</comment>
<gene>
    <name evidence="1" type="ORF">CXQ85_004946</name>
</gene>
<dbReference type="GeneID" id="37010276"/>
<evidence type="ECO:0008006" key="3">
    <source>
        <dbReference type="Google" id="ProtNLM"/>
    </source>
</evidence>
<evidence type="ECO:0000313" key="2">
    <source>
        <dbReference type="Proteomes" id="UP000244309"/>
    </source>
</evidence>
<dbReference type="AlphaFoldDB" id="A0A2V1AWZ1"/>
<proteinExistence type="predicted"/>
<protein>
    <recommendedName>
        <fullName evidence="3">VWFA domain-containing protein</fullName>
    </recommendedName>
</protein>
<accession>A0A2V1AWZ1</accession>